<feature type="compositionally biased region" description="Polar residues" evidence="1">
    <location>
        <begin position="315"/>
        <end position="325"/>
    </location>
</feature>
<feature type="region of interest" description="Disordered" evidence="1">
    <location>
        <begin position="1095"/>
        <end position="1127"/>
    </location>
</feature>
<feature type="compositionally biased region" description="Basic and acidic residues" evidence="1">
    <location>
        <begin position="514"/>
        <end position="528"/>
    </location>
</feature>
<dbReference type="STRING" id="1849047.A0A3D8QHC9"/>
<evidence type="ECO:0000256" key="1">
    <source>
        <dbReference type="SAM" id="MobiDB-lite"/>
    </source>
</evidence>
<feature type="compositionally biased region" description="Polar residues" evidence="1">
    <location>
        <begin position="334"/>
        <end position="343"/>
    </location>
</feature>
<feature type="compositionally biased region" description="Polar residues" evidence="1">
    <location>
        <begin position="149"/>
        <end position="163"/>
    </location>
</feature>
<feature type="compositionally biased region" description="Polar residues" evidence="1">
    <location>
        <begin position="919"/>
        <end position="930"/>
    </location>
</feature>
<feature type="compositionally biased region" description="Polar residues" evidence="1">
    <location>
        <begin position="1717"/>
        <end position="1730"/>
    </location>
</feature>
<feature type="compositionally biased region" description="Basic residues" evidence="1">
    <location>
        <begin position="504"/>
        <end position="513"/>
    </location>
</feature>
<name>A0A3D8QHC9_9HELO</name>
<feature type="compositionally biased region" description="Basic and acidic residues" evidence="1">
    <location>
        <begin position="951"/>
        <end position="968"/>
    </location>
</feature>
<organism evidence="2 3">
    <name type="scientific">Coleophoma cylindrospora</name>
    <dbReference type="NCBI Taxonomy" id="1849047"/>
    <lineage>
        <taxon>Eukaryota</taxon>
        <taxon>Fungi</taxon>
        <taxon>Dikarya</taxon>
        <taxon>Ascomycota</taxon>
        <taxon>Pezizomycotina</taxon>
        <taxon>Leotiomycetes</taxon>
        <taxon>Helotiales</taxon>
        <taxon>Dermateaceae</taxon>
        <taxon>Coleophoma</taxon>
    </lineage>
</organism>
<feature type="compositionally biased region" description="Polar residues" evidence="1">
    <location>
        <begin position="1585"/>
        <end position="1594"/>
    </location>
</feature>
<feature type="compositionally biased region" description="Basic and acidic residues" evidence="1">
    <location>
        <begin position="812"/>
        <end position="825"/>
    </location>
</feature>
<feature type="compositionally biased region" description="Basic and acidic residues" evidence="1">
    <location>
        <begin position="1475"/>
        <end position="1484"/>
    </location>
</feature>
<feature type="compositionally biased region" description="Polar residues" evidence="1">
    <location>
        <begin position="1875"/>
        <end position="1887"/>
    </location>
</feature>
<feature type="compositionally biased region" description="Polar residues" evidence="1">
    <location>
        <begin position="67"/>
        <end position="76"/>
    </location>
</feature>
<feature type="region of interest" description="Disordered" evidence="1">
    <location>
        <begin position="1564"/>
        <end position="1887"/>
    </location>
</feature>
<protein>
    <submittedName>
        <fullName evidence="2">Uncharacterized protein</fullName>
    </submittedName>
</protein>
<sequence length="1887" mass="206951">MGVESRRAAPPLPAPTETDSTIGHNTSPTELDSKVTEKTTYSLPEDGTPVTISTRRKKHDKDGKGGLTSNKSQTSLLIEYFEGGKGSHAESRRPSVRVKVTPSSKSRSRSANDHIQITETKGARKPSYTKRIQLSPNAKAEGEGDDKSLSSYASATEESNLSQRPIEVEIMPRRHGSPLIPTGESSRYVPVNASDISSMPADSFLDGKSGSPERTRSRSLTRGEVLAAGAATGLVAGEIADKLRTPSRRRSRSLSRERIVVQKAVEKVRGDKSEHRRKRRERSRSVSNSELAEGIKSPRRRSSRSHHEESMVTGAESSLLSNQSRKSGDAYSFRSGTSKSSINNPKLLETVEDAIRRLILPELTALKREQSKHTSREKDRRGSITSASGVSRDSRDESVISGKRSTTDLSGRPSVAVNEEEVITSTPRRRRERKSDRAVLDGSPRSFERGESEDTVVQDDKVHKKRSSDKHRGLEAAAIGAGIGALTAAALKSDSKDTMDEKKERRRRRTKSRSRSDIESFEEHEKQEIVPPMPLMSDINASEITRSSILSAETDRPLSASDEHRVTPVREVPRGIASPSQRTPTRTPVALQQGLGTQHSNFSRGNLSLHSQDSEHHLHGQEYELDEHGRKVPMHGSSIRQEEQYEEDDHDNSHSNALGAGLMGAAAGAGLAALRNRPYDEEEIEENDHHDPELEQSRGHYDYYQNHQEVPPPLKYVPYGYERRGLSPIQSVSGYTEDDYDHQKQRNSRLTQSTGSYSSLNKSAHHKDSARSMRSMDSTGNVHHNNHDFPDVRTGGLTDSELTQQTDGEYWEEQHRENDRARDLDGTDSYRSYDGPRDQKHMSNYTNDSMVSGELDQSTVGQNIRDVGANPDYVHTPIAVESAVASLVNPSELTGSGFSANGQYDRRGSYASFEDGSEEQFTSRGNSPTKQVIRKHPSYNPDDNGMLSQFESRENSPTKEHAEYGLDEHGRKVPMAEHKKSHTAEKAGLAGMAAGAAAVLLGHRKHKSSADEIQYEDRLETTGAPLQKSFKDRASEGPIPSPKHSIDALSEAASHQRYQMGASGIPDEHDPMPEIGYGDGESEVTTNPSIIQGPIGGSQQDREHWSGHATPPRTRMSLPGSPAQHSEGGMKAAEAALLGAAAGAGTAAAISSHNKELGHEHELEEQDDEWQRTSAERKRDTLVTNPWEGTSPVAALPDGLDHEMLAQGGYQGINHDFGSKIGYHQAGSPVNMTKDEGYISSAPNARSPGALTPEPRAKGVGFLDQELGGGQETTGDPFYTPKHNRHLSGMSHGMGSPLYDSATGNGIDRIQSRDIVALMDHLTVRDAQRSARDTEILVTLVRAAAEMRNSFEDMKRLLADTEDVIITEVQQNTDRSIQKAINGPRPQPPSVPRSLRQGSQDEMYEDIPTKRRNVFRRALKGLSMKSSNDLGKIEEMLVQLLGEVEGLKVAQGLKPHSSAGATYDDLHMQQEGNYENDRGYEPEGHSTTASHASQSGPLSIPKSRGTSAARQQDARKFSDYRISTVPEGDEEDLDARGEEIDPHEQAVLNNQFENNEQLLTPTREDFRSGSAPLGTPPQHYVEPASLSNENTPRTGTDKSKKHKSSSSSGWIPKVSRWSETTASTVLRGFRSSGRNSGRKENDQYAEPPSRSGSDLGNYEDHHNPYGDDKLHSGFSEDQLRPFDDDEPDSLLPPEDPKYKAHRNSLNLQHPQPRPGQHYQTNLESQAQNYANAPLSPKSVDWGSSTSINRLPAPQTNRYSNTTTSAGGNLSPISDGGYSNGSARGPARPPKEPIVPDIPPKLRPNKLQKPSPLSNERLAPETAYENGSPAAKFSTGVPARKPTGPRSMGSASKSGELNRDDGTVIRRNKNRDTFGTIASNHSGESETF</sequence>
<feature type="compositionally biased region" description="Basic and acidic residues" evidence="1">
    <location>
        <begin position="553"/>
        <end position="573"/>
    </location>
</feature>
<proteinExistence type="predicted"/>
<feature type="compositionally biased region" description="Polar residues" evidence="1">
    <location>
        <begin position="1485"/>
        <end position="1497"/>
    </location>
</feature>
<feature type="region of interest" description="Disordered" evidence="1">
    <location>
        <begin position="730"/>
        <end position="844"/>
    </location>
</feature>
<reference evidence="2 3" key="1">
    <citation type="journal article" date="2018" name="IMA Fungus">
        <title>IMA Genome-F 9: Draft genome sequence of Annulohypoxylon stygium, Aspergillus mulundensis, Berkeleyomyces basicola (syn. Thielaviopsis basicola), Ceratocystis smalleyi, two Cercospora beticola strains, Coleophoma cylindrospora, Fusarium fracticaudum, Phialophora cf. hyalina, and Morchella septimelata.</title>
        <authorList>
            <person name="Wingfield B.D."/>
            <person name="Bills G.F."/>
            <person name="Dong Y."/>
            <person name="Huang W."/>
            <person name="Nel W.J."/>
            <person name="Swalarsk-Parry B.S."/>
            <person name="Vaghefi N."/>
            <person name="Wilken P.M."/>
            <person name="An Z."/>
            <person name="de Beer Z.W."/>
            <person name="De Vos L."/>
            <person name="Chen L."/>
            <person name="Duong T.A."/>
            <person name="Gao Y."/>
            <person name="Hammerbacher A."/>
            <person name="Kikkert J.R."/>
            <person name="Li Y."/>
            <person name="Li H."/>
            <person name="Li K."/>
            <person name="Li Q."/>
            <person name="Liu X."/>
            <person name="Ma X."/>
            <person name="Naidoo K."/>
            <person name="Pethybridge S.J."/>
            <person name="Sun J."/>
            <person name="Steenkamp E.T."/>
            <person name="van der Nest M.A."/>
            <person name="van Wyk S."/>
            <person name="Wingfield M.J."/>
            <person name="Xiong C."/>
            <person name="Yue Q."/>
            <person name="Zhang X."/>
        </authorList>
    </citation>
    <scope>NUCLEOTIDE SEQUENCE [LARGE SCALE GENOMIC DNA]</scope>
    <source>
        <strain evidence="2 3">BP6252</strain>
    </source>
</reference>
<feature type="compositionally biased region" description="Polar residues" evidence="1">
    <location>
        <begin position="748"/>
        <end position="762"/>
    </location>
</feature>
<feature type="region of interest" description="Disordered" evidence="1">
    <location>
        <begin position="487"/>
        <end position="660"/>
    </location>
</feature>
<feature type="region of interest" description="Disordered" evidence="1">
    <location>
        <begin position="1473"/>
        <end position="1534"/>
    </location>
</feature>
<dbReference type="PANTHER" id="PTHR42105:SF1">
    <property type="entry name" value="TRANSALDOLASE"/>
    <property type="match status" value="1"/>
</dbReference>
<feature type="compositionally biased region" description="Basic and acidic residues" evidence="1">
    <location>
        <begin position="265"/>
        <end position="274"/>
    </location>
</feature>
<dbReference type="EMBL" id="PDLM01000015">
    <property type="protein sequence ID" value="RDW60824.1"/>
    <property type="molecule type" value="Genomic_DNA"/>
</dbReference>
<gene>
    <name evidence="2" type="ORF">BP6252_12207</name>
</gene>
<feature type="compositionally biased region" description="Polar residues" evidence="1">
    <location>
        <begin position="17"/>
        <end position="30"/>
    </location>
</feature>
<evidence type="ECO:0000313" key="2">
    <source>
        <dbReference type="EMBL" id="RDW60824.1"/>
    </source>
</evidence>
<feature type="compositionally biased region" description="Basic and acidic residues" evidence="1">
    <location>
        <begin position="493"/>
        <end position="503"/>
    </location>
</feature>
<dbReference type="Proteomes" id="UP000256645">
    <property type="component" value="Unassembled WGS sequence"/>
</dbReference>
<feature type="compositionally biased region" description="Basic and acidic residues" evidence="1">
    <location>
        <begin position="368"/>
        <end position="382"/>
    </location>
</feature>
<dbReference type="PANTHER" id="PTHR42105">
    <property type="entry name" value="DIM2-ASSOCIATED PROTEIN 1"/>
    <property type="match status" value="1"/>
</dbReference>
<feature type="compositionally biased region" description="Basic and acidic residues" evidence="1">
    <location>
        <begin position="1658"/>
        <end position="1671"/>
    </location>
</feature>
<feature type="region of interest" description="Disordered" evidence="1">
    <location>
        <begin position="1"/>
        <end position="224"/>
    </location>
</feature>
<feature type="compositionally biased region" description="Basic and acidic residues" evidence="1">
    <location>
        <begin position="446"/>
        <end position="462"/>
    </location>
</feature>
<evidence type="ECO:0000313" key="3">
    <source>
        <dbReference type="Proteomes" id="UP000256645"/>
    </source>
</evidence>
<comment type="caution">
    <text evidence="2">The sequence shown here is derived from an EMBL/GenBank/DDBJ whole genome shotgun (WGS) entry which is preliminary data.</text>
</comment>
<feature type="region of interest" description="Disordered" evidence="1">
    <location>
        <begin position="1155"/>
        <end position="1174"/>
    </location>
</feature>
<feature type="compositionally biased region" description="Basic and acidic residues" evidence="1">
    <location>
        <begin position="612"/>
        <end position="630"/>
    </location>
</feature>
<feature type="region of interest" description="Disordered" evidence="1">
    <location>
        <begin position="1375"/>
        <end position="1398"/>
    </location>
</feature>
<feature type="compositionally biased region" description="Polar residues" evidence="1">
    <location>
        <begin position="594"/>
        <end position="611"/>
    </location>
</feature>
<dbReference type="OrthoDB" id="5382102at2759"/>
<feature type="region of interest" description="Disordered" evidence="1">
    <location>
        <begin position="265"/>
        <end position="343"/>
    </location>
</feature>
<feature type="compositionally biased region" description="Polar residues" evidence="1">
    <location>
        <begin position="1741"/>
        <end position="1771"/>
    </location>
</feature>
<feature type="compositionally biased region" description="Polar residues" evidence="1">
    <location>
        <begin position="539"/>
        <end position="551"/>
    </location>
</feature>
<accession>A0A3D8QHC9</accession>
<feature type="region of interest" description="Disordered" evidence="1">
    <location>
        <begin position="909"/>
        <end position="968"/>
    </location>
</feature>
<feature type="region of interest" description="Disordered" evidence="1">
    <location>
        <begin position="368"/>
        <end position="473"/>
    </location>
</feature>
<keyword evidence="3" id="KW-1185">Reference proteome</keyword>
<feature type="compositionally biased region" description="Pro residues" evidence="1">
    <location>
        <begin position="1791"/>
        <end position="1801"/>
    </location>
</feature>